<protein>
    <submittedName>
        <fullName evidence="2">Transcriptional regulator, MarR family</fullName>
    </submittedName>
</protein>
<dbReference type="SUPFAM" id="SSF46785">
    <property type="entry name" value="Winged helix' DNA-binding domain"/>
    <property type="match status" value="1"/>
</dbReference>
<dbReference type="AlphaFoldDB" id="A0AA86N1D3"/>
<dbReference type="PANTHER" id="PTHR33164:SF43">
    <property type="entry name" value="HTH-TYPE TRANSCRIPTIONAL REPRESSOR YETL"/>
    <property type="match status" value="1"/>
</dbReference>
<reference evidence="2" key="1">
    <citation type="submission" date="2022-10" db="EMBL/GenBank/DDBJ databases">
        <authorList>
            <person name="Koch H."/>
        </authorList>
    </citation>
    <scope>NUCLEOTIDE SEQUENCE</scope>
    <source>
        <strain evidence="2">DNF</strain>
    </source>
</reference>
<dbReference type="InterPro" id="IPR000835">
    <property type="entry name" value="HTH_MarR-typ"/>
</dbReference>
<dbReference type="RefSeq" id="WP_289269554.1">
    <property type="nucleotide sequence ID" value="NZ_OX365700.1"/>
</dbReference>
<dbReference type="InterPro" id="IPR036390">
    <property type="entry name" value="WH_DNA-bd_sf"/>
</dbReference>
<organism evidence="2 3">
    <name type="scientific">Nitrospira tepida</name>
    <dbReference type="NCBI Taxonomy" id="2973512"/>
    <lineage>
        <taxon>Bacteria</taxon>
        <taxon>Pseudomonadati</taxon>
        <taxon>Nitrospirota</taxon>
        <taxon>Nitrospiria</taxon>
        <taxon>Nitrospirales</taxon>
        <taxon>Nitrospiraceae</taxon>
        <taxon>Nitrospira</taxon>
    </lineage>
</organism>
<gene>
    <name evidence="2" type="ORF">DNFV4_03276</name>
</gene>
<name>A0AA86N1D3_9BACT</name>
<keyword evidence="3" id="KW-1185">Reference proteome</keyword>
<dbReference type="GO" id="GO:0006950">
    <property type="term" value="P:response to stress"/>
    <property type="evidence" value="ECO:0007669"/>
    <property type="project" value="TreeGrafter"/>
</dbReference>
<dbReference type="GO" id="GO:0003700">
    <property type="term" value="F:DNA-binding transcription factor activity"/>
    <property type="evidence" value="ECO:0007669"/>
    <property type="project" value="InterPro"/>
</dbReference>
<dbReference type="InterPro" id="IPR036388">
    <property type="entry name" value="WH-like_DNA-bd_sf"/>
</dbReference>
<accession>A0AA86N1D3</accession>
<proteinExistence type="predicted"/>
<dbReference type="KEGG" id="nti:DNFV4_03276"/>
<evidence type="ECO:0000313" key="3">
    <source>
        <dbReference type="Proteomes" id="UP001179121"/>
    </source>
</evidence>
<dbReference type="Pfam" id="PF01047">
    <property type="entry name" value="MarR"/>
    <property type="match status" value="1"/>
</dbReference>
<dbReference type="EMBL" id="OX365700">
    <property type="protein sequence ID" value="CAI4032846.1"/>
    <property type="molecule type" value="Genomic_DNA"/>
</dbReference>
<evidence type="ECO:0000313" key="2">
    <source>
        <dbReference type="EMBL" id="CAI4032846.1"/>
    </source>
</evidence>
<dbReference type="InterPro" id="IPR039422">
    <property type="entry name" value="MarR/SlyA-like"/>
</dbReference>
<dbReference type="Proteomes" id="UP001179121">
    <property type="component" value="Chromosome"/>
</dbReference>
<feature type="domain" description="HTH marR-type" evidence="1">
    <location>
        <begin position="56"/>
        <end position="96"/>
    </location>
</feature>
<dbReference type="PANTHER" id="PTHR33164">
    <property type="entry name" value="TRANSCRIPTIONAL REGULATOR, MARR FAMILY"/>
    <property type="match status" value="1"/>
</dbReference>
<dbReference type="Gene3D" id="1.10.10.10">
    <property type="entry name" value="Winged helix-like DNA-binding domain superfamily/Winged helix DNA-binding domain"/>
    <property type="match status" value="1"/>
</dbReference>
<sequence>MAEVNHEPLQNRIANGLAKIALAIKSRAWREGGNQWLPPLQAQTLRLLLKRVGHDTPVSLIAQDLAVTMPTVSEMLRVLMRKGMIKRVQSKDDHRVFNIELTAKGKREAARLSEWPYLLAATQDLSQAEQVSLLKATIKVIRSLQDQGEISTARMCVTCRYFRPHAHQDEVNPHHCEYVDAAFGDHLLRVDCSEHQAAPDEAQQANWSAWLKTGS</sequence>
<evidence type="ECO:0000259" key="1">
    <source>
        <dbReference type="Pfam" id="PF01047"/>
    </source>
</evidence>